<dbReference type="SUPFAM" id="SSF55469">
    <property type="entry name" value="FMN-dependent nitroreductase-like"/>
    <property type="match status" value="1"/>
</dbReference>
<gene>
    <name evidence="4" type="ORF">GOEFS_105_00860</name>
</gene>
<dbReference type="Pfam" id="PF00881">
    <property type="entry name" value="Nitroreductase"/>
    <property type="match status" value="1"/>
</dbReference>
<comment type="caution">
    <text evidence="4">The sequence shown here is derived from an EMBL/GenBank/DDBJ whole genome shotgun (WGS) entry which is preliminary data.</text>
</comment>
<name>H0R4S4_9ACTN</name>
<evidence type="ECO:0000256" key="1">
    <source>
        <dbReference type="ARBA" id="ARBA00007118"/>
    </source>
</evidence>
<dbReference type="GO" id="GO:0016491">
    <property type="term" value="F:oxidoreductase activity"/>
    <property type="evidence" value="ECO:0007669"/>
    <property type="project" value="UniProtKB-KW"/>
</dbReference>
<keyword evidence="5" id="KW-1185">Reference proteome</keyword>
<evidence type="ECO:0000313" key="5">
    <source>
        <dbReference type="Proteomes" id="UP000035034"/>
    </source>
</evidence>
<dbReference type="OrthoDB" id="9802510at2"/>
<dbReference type="InterPro" id="IPR000415">
    <property type="entry name" value="Nitroreductase-like"/>
</dbReference>
<protein>
    <submittedName>
        <fullName evidence="4">Putative nitroreductase</fullName>
    </submittedName>
</protein>
<proteinExistence type="inferred from homology"/>
<accession>H0R4S4</accession>
<dbReference type="InterPro" id="IPR029479">
    <property type="entry name" value="Nitroreductase"/>
</dbReference>
<organism evidence="4 5">
    <name type="scientific">Gordonia effusa NBRC 100432</name>
    <dbReference type="NCBI Taxonomy" id="1077974"/>
    <lineage>
        <taxon>Bacteria</taxon>
        <taxon>Bacillati</taxon>
        <taxon>Actinomycetota</taxon>
        <taxon>Actinomycetes</taxon>
        <taxon>Mycobacteriales</taxon>
        <taxon>Gordoniaceae</taxon>
        <taxon>Gordonia</taxon>
    </lineage>
</organism>
<dbReference type="STRING" id="1077974.GOEFS_105_00860"/>
<feature type="domain" description="Nitroreductase" evidence="3">
    <location>
        <begin position="14"/>
        <end position="73"/>
    </location>
</feature>
<dbReference type="Proteomes" id="UP000035034">
    <property type="component" value="Unassembled WGS sequence"/>
</dbReference>
<evidence type="ECO:0000256" key="2">
    <source>
        <dbReference type="ARBA" id="ARBA00023002"/>
    </source>
</evidence>
<dbReference type="PANTHER" id="PTHR43673:SF10">
    <property type="entry name" value="NADH DEHYDROGENASE_NAD(P)H NITROREDUCTASE XCC3605-RELATED"/>
    <property type="match status" value="1"/>
</dbReference>
<dbReference type="eggNOG" id="COG0778">
    <property type="taxonomic scope" value="Bacteria"/>
</dbReference>
<keyword evidence="2" id="KW-0560">Oxidoreductase</keyword>
<sequence>MDIEAGPETLHPLIASRFSPYRFDAAHTLDDAALTSLLDAARSAPSAGNSQPWGFLPARRGDARHARIVEHLAPSSRSWALDASALIVTAAHLWVDEAIAYSEFADYDLGQAAAYLTIQAQAVGLSCHQFRGFDLDGLTVELAPAYGWSIRSIIAVGVAADVGASTRTRRTVAEVTSEAWG</sequence>
<reference evidence="4 5" key="1">
    <citation type="submission" date="2011-12" db="EMBL/GenBank/DDBJ databases">
        <title>Whole genome shotgun sequence of Gordonia effusa NBRC 100432.</title>
        <authorList>
            <person name="Yoshida I."/>
            <person name="Takarada H."/>
            <person name="Hosoyama A."/>
            <person name="Tsuchikane K."/>
            <person name="Katsumata H."/>
            <person name="Yamazaki S."/>
            <person name="Fujita N."/>
        </authorList>
    </citation>
    <scope>NUCLEOTIDE SEQUENCE [LARGE SCALE GENOMIC DNA]</scope>
    <source>
        <strain evidence="4 5">NBRC 100432</strain>
    </source>
</reference>
<dbReference type="AlphaFoldDB" id="H0R4S4"/>
<evidence type="ECO:0000313" key="4">
    <source>
        <dbReference type="EMBL" id="GAB20075.1"/>
    </source>
</evidence>
<comment type="similarity">
    <text evidence="1">Belongs to the nitroreductase family.</text>
</comment>
<dbReference type="PANTHER" id="PTHR43673">
    <property type="entry name" value="NAD(P)H NITROREDUCTASE YDGI-RELATED"/>
    <property type="match status" value="1"/>
</dbReference>
<dbReference type="Gene3D" id="3.40.109.10">
    <property type="entry name" value="NADH Oxidase"/>
    <property type="match status" value="1"/>
</dbReference>
<evidence type="ECO:0000259" key="3">
    <source>
        <dbReference type="Pfam" id="PF00881"/>
    </source>
</evidence>
<dbReference type="EMBL" id="BAEH01000105">
    <property type="protein sequence ID" value="GAB20075.1"/>
    <property type="molecule type" value="Genomic_DNA"/>
</dbReference>